<reference evidence="2 3" key="1">
    <citation type="submission" date="2020-02" db="EMBL/GenBank/DDBJ databases">
        <authorList>
            <person name="Ma Q."/>
            <person name="Huang Y."/>
            <person name="Song X."/>
            <person name="Pei D."/>
        </authorList>
    </citation>
    <scope>NUCLEOTIDE SEQUENCE [LARGE SCALE GENOMIC DNA]</scope>
    <source>
        <strain evidence="2">Sxm20200214</strain>
        <tissue evidence="2">Leaf</tissue>
    </source>
</reference>
<comment type="caution">
    <text evidence="2">The sequence shown here is derived from an EMBL/GenBank/DDBJ whole genome shotgun (WGS) entry which is preliminary data.</text>
</comment>
<evidence type="ECO:0000313" key="3">
    <source>
        <dbReference type="Proteomes" id="UP000886595"/>
    </source>
</evidence>
<dbReference type="AlphaFoldDB" id="A0A8X7W4D0"/>
<gene>
    <name evidence="2" type="ORF">Bca52824_016389</name>
</gene>
<feature type="compositionally biased region" description="Basic and acidic residues" evidence="1">
    <location>
        <begin position="109"/>
        <end position="118"/>
    </location>
</feature>
<proteinExistence type="predicted"/>
<accession>A0A8X7W4D0</accession>
<name>A0A8X7W4D0_BRACI</name>
<dbReference type="Proteomes" id="UP000886595">
    <property type="component" value="Unassembled WGS sequence"/>
</dbReference>
<dbReference type="EMBL" id="JAAMPC010000003">
    <property type="protein sequence ID" value="KAG2323176.1"/>
    <property type="molecule type" value="Genomic_DNA"/>
</dbReference>
<feature type="compositionally biased region" description="Basic and acidic residues" evidence="1">
    <location>
        <begin position="62"/>
        <end position="74"/>
    </location>
</feature>
<feature type="compositionally biased region" description="Basic and acidic residues" evidence="1">
    <location>
        <begin position="83"/>
        <end position="92"/>
    </location>
</feature>
<evidence type="ECO:0000313" key="2">
    <source>
        <dbReference type="EMBL" id="KAG2323176.1"/>
    </source>
</evidence>
<organism evidence="2 3">
    <name type="scientific">Brassica carinata</name>
    <name type="common">Ethiopian mustard</name>
    <name type="synonym">Abyssinian cabbage</name>
    <dbReference type="NCBI Taxonomy" id="52824"/>
    <lineage>
        <taxon>Eukaryota</taxon>
        <taxon>Viridiplantae</taxon>
        <taxon>Streptophyta</taxon>
        <taxon>Embryophyta</taxon>
        <taxon>Tracheophyta</taxon>
        <taxon>Spermatophyta</taxon>
        <taxon>Magnoliopsida</taxon>
        <taxon>eudicotyledons</taxon>
        <taxon>Gunneridae</taxon>
        <taxon>Pentapetalae</taxon>
        <taxon>rosids</taxon>
        <taxon>malvids</taxon>
        <taxon>Brassicales</taxon>
        <taxon>Brassicaceae</taxon>
        <taxon>Brassiceae</taxon>
        <taxon>Brassica</taxon>
    </lineage>
</organism>
<feature type="region of interest" description="Disordered" evidence="1">
    <location>
        <begin position="62"/>
        <end position="136"/>
    </location>
</feature>
<keyword evidence="3" id="KW-1185">Reference proteome</keyword>
<sequence>MLISTWMCAGRMSGSASPRGTGRMDKRRYTRPQGRGTCNPRGNGTLAREPERAGAFVRDGRAAREVKNRTDDTRGTTFAEQSTRAERTDWDKTTCAGHTHGTISPCISDRTDAREETRGSFSPPTDDPRPNPTNPR</sequence>
<protein>
    <submittedName>
        <fullName evidence="2">Uncharacterized protein</fullName>
    </submittedName>
</protein>
<evidence type="ECO:0000256" key="1">
    <source>
        <dbReference type="SAM" id="MobiDB-lite"/>
    </source>
</evidence>
<feature type="region of interest" description="Disordered" evidence="1">
    <location>
        <begin position="9"/>
        <end position="50"/>
    </location>
</feature>